<evidence type="ECO:0000313" key="5">
    <source>
        <dbReference type="Proteomes" id="UP000001732"/>
    </source>
</evidence>
<name>B5Y7Z7_COPPD</name>
<reference evidence="5" key="1">
    <citation type="submission" date="2008-08" db="EMBL/GenBank/DDBJ databases">
        <title>The complete genome sequence of Coprothermobacter proteolyticus strain ATCC 5245 / DSM 5265 / BT.</title>
        <authorList>
            <person name="Dodson R.J."/>
            <person name="Durkin A.S."/>
            <person name="Wu M."/>
            <person name="Eisen J."/>
            <person name="Sutton G."/>
        </authorList>
    </citation>
    <scope>NUCLEOTIDE SEQUENCE [LARGE SCALE GENOMIC DNA]</scope>
    <source>
        <strain evidence="5">ATCC 35245 / DSM 5265 / OCM 4 / BT</strain>
    </source>
</reference>
<dbReference type="RefSeq" id="WP_012544784.1">
    <property type="nucleotide sequence ID" value="NC_011295.1"/>
</dbReference>
<dbReference type="HOGENOM" id="CLU_137929_1_1_9"/>
<protein>
    <recommendedName>
        <fullName evidence="2">Cell division topological specificity factor</fullName>
    </recommendedName>
</protein>
<proteinExistence type="inferred from homology"/>
<dbReference type="OrthoDB" id="9796578at2"/>
<dbReference type="Proteomes" id="UP000001732">
    <property type="component" value="Chromosome"/>
</dbReference>
<dbReference type="AlphaFoldDB" id="B5Y7Z7"/>
<keyword evidence="5" id="KW-1185">Reference proteome</keyword>
<dbReference type="GO" id="GO:0051301">
    <property type="term" value="P:cell division"/>
    <property type="evidence" value="ECO:0007669"/>
    <property type="project" value="InterPro"/>
</dbReference>
<dbReference type="InterPro" id="IPR036707">
    <property type="entry name" value="MinE_sf"/>
</dbReference>
<organism evidence="4 5">
    <name type="scientific">Coprothermobacter proteolyticus (strain ATCC 35245 / DSM 5265 / OCM 4 / BT)</name>
    <dbReference type="NCBI Taxonomy" id="309798"/>
    <lineage>
        <taxon>Bacteria</taxon>
        <taxon>Pseudomonadati</taxon>
        <taxon>Coprothermobacterota</taxon>
        <taxon>Coprothermobacteria</taxon>
        <taxon>Coprothermobacterales</taxon>
        <taxon>Coprothermobacteraceae</taxon>
        <taxon>Coprothermobacter</taxon>
    </lineage>
</organism>
<dbReference type="Gene3D" id="3.30.1070.10">
    <property type="entry name" value="Cell division topological specificity factor MinE"/>
    <property type="match status" value="1"/>
</dbReference>
<evidence type="ECO:0000313" key="4">
    <source>
        <dbReference type="EMBL" id="ACI18134.1"/>
    </source>
</evidence>
<dbReference type="SUPFAM" id="SSF55229">
    <property type="entry name" value="Cell division protein MinE topological specificity domain"/>
    <property type="match status" value="1"/>
</dbReference>
<dbReference type="InterPro" id="IPR005527">
    <property type="entry name" value="MinE"/>
</dbReference>
<reference evidence="4 5" key="2">
    <citation type="journal article" date="2014" name="Genome Announc.">
        <title>Complete Genome Sequence of Coprothermobacter proteolyticus DSM 5265.</title>
        <authorList>
            <person name="Alexiev A."/>
            <person name="Coil D.A."/>
            <person name="Badger J.H."/>
            <person name="Enticknap J."/>
            <person name="Ward N."/>
            <person name="Robb F.T."/>
            <person name="Eisen J.A."/>
        </authorList>
    </citation>
    <scope>NUCLEOTIDE SEQUENCE [LARGE SCALE GENOMIC DNA]</scope>
    <source>
        <strain evidence="5">ATCC 35245 / DSM 5265 / OCM 4 / BT</strain>
    </source>
</reference>
<evidence type="ECO:0000256" key="2">
    <source>
        <dbReference type="ARBA" id="ARBA00020112"/>
    </source>
</evidence>
<accession>B5Y7Z7</accession>
<dbReference type="KEGG" id="cpo:COPRO5265_0536"/>
<dbReference type="GO" id="GO:0032955">
    <property type="term" value="P:regulation of division septum assembly"/>
    <property type="evidence" value="ECO:0007669"/>
    <property type="project" value="InterPro"/>
</dbReference>
<dbReference type="EMBL" id="CP001145">
    <property type="protein sequence ID" value="ACI18134.1"/>
    <property type="molecule type" value="Genomic_DNA"/>
</dbReference>
<evidence type="ECO:0000256" key="1">
    <source>
        <dbReference type="ARBA" id="ARBA00008168"/>
    </source>
</evidence>
<comment type="function">
    <text evidence="3">Prevents the cell division inhibition by proteins MinC and MinD at internal division sites while permitting inhibition at polar sites. This ensures cell division at the proper site by restricting the formation of a division septum at the midpoint of the long axis of the cell.</text>
</comment>
<dbReference type="Pfam" id="PF03776">
    <property type="entry name" value="MinE"/>
    <property type="match status" value="1"/>
</dbReference>
<dbReference type="NCBIfam" id="TIGR01215">
    <property type="entry name" value="minE"/>
    <property type="match status" value="1"/>
</dbReference>
<dbReference type="eggNOG" id="COG0851">
    <property type="taxonomic scope" value="Bacteria"/>
</dbReference>
<evidence type="ECO:0000256" key="3">
    <source>
        <dbReference type="ARBA" id="ARBA00025265"/>
    </source>
</evidence>
<comment type="similarity">
    <text evidence="1">Belongs to the MinE family.</text>
</comment>
<sequence length="85" mass="9874">MSWFTDLFGRHTKNDAKQRLEVMLIHDRGIFDNADLEQMEKEILTVVKRYADIETGAAEICTDKLDNGRLLLSIRVPVRGQKSRR</sequence>
<dbReference type="STRING" id="309798.COPRO5265_0536"/>
<gene>
    <name evidence="4" type="ordered locus">COPRO5265_0536</name>
</gene>